<dbReference type="OrthoDB" id="422574at2759"/>
<dbReference type="PANTHER" id="PTHR44051:SF8">
    <property type="entry name" value="GLUTATHIONE S-TRANSFERASE GSTA"/>
    <property type="match status" value="1"/>
</dbReference>
<dbReference type="Pfam" id="PF00043">
    <property type="entry name" value="GST_C"/>
    <property type="match status" value="1"/>
</dbReference>
<organism evidence="5 6">
    <name type="scientific">Sphaerobolus stellatus (strain SS14)</name>
    <dbReference type="NCBI Taxonomy" id="990650"/>
    <lineage>
        <taxon>Eukaryota</taxon>
        <taxon>Fungi</taxon>
        <taxon>Dikarya</taxon>
        <taxon>Basidiomycota</taxon>
        <taxon>Agaricomycotina</taxon>
        <taxon>Agaricomycetes</taxon>
        <taxon>Phallomycetidae</taxon>
        <taxon>Geastrales</taxon>
        <taxon>Sphaerobolaceae</taxon>
        <taxon>Sphaerobolus</taxon>
    </lineage>
</organism>
<gene>
    <name evidence="5" type="ORF">M422DRAFT_35824</name>
</gene>
<evidence type="ECO:0000256" key="1">
    <source>
        <dbReference type="ARBA" id="ARBA00007409"/>
    </source>
</evidence>
<dbReference type="InterPro" id="IPR010987">
    <property type="entry name" value="Glutathione-S-Trfase_C-like"/>
</dbReference>
<dbReference type="PROSITE" id="PS50405">
    <property type="entry name" value="GST_CTER"/>
    <property type="match status" value="1"/>
</dbReference>
<dbReference type="InterPro" id="IPR036282">
    <property type="entry name" value="Glutathione-S-Trfase_C_sf"/>
</dbReference>
<dbReference type="SUPFAM" id="SSF52833">
    <property type="entry name" value="Thioredoxin-like"/>
    <property type="match status" value="1"/>
</dbReference>
<dbReference type="SFLD" id="SFLDS00019">
    <property type="entry name" value="Glutathione_Transferase_(cytos"/>
    <property type="match status" value="1"/>
</dbReference>
<dbReference type="SUPFAM" id="SSF47616">
    <property type="entry name" value="GST C-terminal domain-like"/>
    <property type="match status" value="1"/>
</dbReference>
<dbReference type="InterPro" id="IPR036249">
    <property type="entry name" value="Thioredoxin-like_sf"/>
</dbReference>
<dbReference type="Proteomes" id="UP000054279">
    <property type="component" value="Unassembled WGS sequence"/>
</dbReference>
<evidence type="ECO:0000313" key="5">
    <source>
        <dbReference type="EMBL" id="KIJ32422.1"/>
    </source>
</evidence>
<reference evidence="5 6" key="1">
    <citation type="submission" date="2014-06" db="EMBL/GenBank/DDBJ databases">
        <title>Evolutionary Origins and Diversification of the Mycorrhizal Mutualists.</title>
        <authorList>
            <consortium name="DOE Joint Genome Institute"/>
            <consortium name="Mycorrhizal Genomics Consortium"/>
            <person name="Kohler A."/>
            <person name="Kuo A."/>
            <person name="Nagy L.G."/>
            <person name="Floudas D."/>
            <person name="Copeland A."/>
            <person name="Barry K.W."/>
            <person name="Cichocki N."/>
            <person name="Veneault-Fourrey C."/>
            <person name="LaButti K."/>
            <person name="Lindquist E.A."/>
            <person name="Lipzen A."/>
            <person name="Lundell T."/>
            <person name="Morin E."/>
            <person name="Murat C."/>
            <person name="Riley R."/>
            <person name="Ohm R."/>
            <person name="Sun H."/>
            <person name="Tunlid A."/>
            <person name="Henrissat B."/>
            <person name="Grigoriev I.V."/>
            <person name="Hibbett D.S."/>
            <person name="Martin F."/>
        </authorList>
    </citation>
    <scope>NUCLEOTIDE SEQUENCE [LARGE SCALE GENOMIC DNA]</scope>
    <source>
        <strain evidence="5 6">SS14</strain>
    </source>
</reference>
<dbReference type="Gene3D" id="3.40.30.10">
    <property type="entry name" value="Glutaredoxin"/>
    <property type="match status" value="1"/>
</dbReference>
<name>A0A0C9UT79_SPHS4</name>
<dbReference type="Pfam" id="PF02798">
    <property type="entry name" value="GST_N"/>
    <property type="match status" value="1"/>
</dbReference>
<feature type="domain" description="GST N-terminal" evidence="3">
    <location>
        <begin position="2"/>
        <end position="86"/>
    </location>
</feature>
<evidence type="ECO:0000259" key="3">
    <source>
        <dbReference type="PROSITE" id="PS50404"/>
    </source>
</evidence>
<dbReference type="HOGENOM" id="CLU_011226_14_0_1"/>
<evidence type="ECO:0000256" key="2">
    <source>
        <dbReference type="RuleBase" id="RU003494"/>
    </source>
</evidence>
<dbReference type="InterPro" id="IPR040079">
    <property type="entry name" value="Glutathione_S-Trfase"/>
</dbReference>
<dbReference type="InterPro" id="IPR004045">
    <property type="entry name" value="Glutathione_S-Trfase_N"/>
</dbReference>
<dbReference type="PANTHER" id="PTHR44051">
    <property type="entry name" value="GLUTATHIONE S-TRANSFERASE-RELATED"/>
    <property type="match status" value="1"/>
</dbReference>
<comment type="similarity">
    <text evidence="1 2">Belongs to the GST superfamily.</text>
</comment>
<keyword evidence="6" id="KW-1185">Reference proteome</keyword>
<evidence type="ECO:0000259" key="4">
    <source>
        <dbReference type="PROSITE" id="PS50405"/>
    </source>
</evidence>
<dbReference type="CDD" id="cd03048">
    <property type="entry name" value="GST_N_Ure2p_like"/>
    <property type="match status" value="1"/>
</dbReference>
<evidence type="ECO:0008006" key="7">
    <source>
        <dbReference type="Google" id="ProtNLM"/>
    </source>
</evidence>
<dbReference type="AlphaFoldDB" id="A0A0C9UT79"/>
<dbReference type="SFLD" id="SFLDG01151">
    <property type="entry name" value="Main.2:_Nu-like"/>
    <property type="match status" value="1"/>
</dbReference>
<dbReference type="SFLD" id="SFLDG00358">
    <property type="entry name" value="Main_(cytGST)"/>
    <property type="match status" value="1"/>
</dbReference>
<sequence length="218" mass="25311">MSKPITLYTAATLNGYSISIALEELRVPYDLKVIALKEKEQKSEWFLKINPNGRIPAIVDHKNNDFPVSESSAILLYLAQHYDPDNKLSYDPVKEANLHSEVLQWIFFAHGGLGPMQGEANHFLLWTPEKIPYGIKRYQDETKRLYSVIEKRLEGREWLVGSHYSMADIKAYPWIAQKVGIIEHSEFPNIQVWMSRIKARPETWKGHGVPERPYYLEQ</sequence>
<evidence type="ECO:0000313" key="6">
    <source>
        <dbReference type="Proteomes" id="UP000054279"/>
    </source>
</evidence>
<dbReference type="InterPro" id="IPR004046">
    <property type="entry name" value="GST_C"/>
</dbReference>
<dbReference type="EMBL" id="KN837227">
    <property type="protein sequence ID" value="KIJ32422.1"/>
    <property type="molecule type" value="Genomic_DNA"/>
</dbReference>
<proteinExistence type="inferred from homology"/>
<accession>A0A0C9UT79</accession>
<dbReference type="PROSITE" id="PS50404">
    <property type="entry name" value="GST_NTER"/>
    <property type="match status" value="1"/>
</dbReference>
<protein>
    <recommendedName>
        <fullName evidence="7">Glutathione transferase</fullName>
    </recommendedName>
</protein>
<dbReference type="Gene3D" id="1.20.1050.10">
    <property type="match status" value="1"/>
</dbReference>
<feature type="domain" description="GST C-terminal" evidence="4">
    <location>
        <begin position="95"/>
        <end position="214"/>
    </location>
</feature>